<dbReference type="EMBL" id="JAHSTS010000002">
    <property type="protein sequence ID" value="MBV4458948.1"/>
    <property type="molecule type" value="Genomic_DNA"/>
</dbReference>
<dbReference type="InterPro" id="IPR018946">
    <property type="entry name" value="PhoD-like_MPP"/>
</dbReference>
<gene>
    <name evidence="2" type="ORF">KVG96_13385</name>
</gene>
<reference evidence="2 3" key="1">
    <citation type="submission" date="2021-06" db="EMBL/GenBank/DDBJ databases">
        <title>Updating the genus Pseudomonas: Description of 43 new species and partition of the Pseudomonas putida group.</title>
        <authorList>
            <person name="Girard L."/>
            <person name="Lood C."/>
            <person name="Vandamme P."/>
            <person name="Rokni-Zadeh H."/>
            <person name="Van Noort V."/>
            <person name="Hofte M."/>
            <person name="Lavigne R."/>
            <person name="De Mot R."/>
        </authorList>
    </citation>
    <scope>NUCLEOTIDE SEQUENCE [LARGE SCALE GENOMIC DNA]</scope>
    <source>
        <strain evidence="2 3">COR58</strain>
    </source>
</reference>
<keyword evidence="3" id="KW-1185">Reference proteome</keyword>
<name>A0ABS6PEP4_9PSED</name>
<evidence type="ECO:0000259" key="1">
    <source>
        <dbReference type="Pfam" id="PF09423"/>
    </source>
</evidence>
<evidence type="ECO:0000313" key="2">
    <source>
        <dbReference type="EMBL" id="MBV4458948.1"/>
    </source>
</evidence>
<accession>A0ABS6PEP4</accession>
<dbReference type="PANTHER" id="PTHR43606">
    <property type="entry name" value="PHOSPHATASE, PUTATIVE (AFU_ORTHOLOGUE AFUA_6G08710)-RELATED"/>
    <property type="match status" value="1"/>
</dbReference>
<evidence type="ECO:0000313" key="3">
    <source>
        <dbReference type="Proteomes" id="UP000765224"/>
    </source>
</evidence>
<dbReference type="InterPro" id="IPR052900">
    <property type="entry name" value="Phospholipid_Metab_Enz"/>
</dbReference>
<protein>
    <submittedName>
        <fullName evidence="2">Alkaline phosphatase D family protein</fullName>
    </submittedName>
</protein>
<comment type="caution">
    <text evidence="2">The sequence shown here is derived from an EMBL/GenBank/DDBJ whole genome shotgun (WGS) entry which is preliminary data.</text>
</comment>
<sequence length="491" mass="53702">MAYLIARPLLGAPDEIKLWVGAFDVPKPPTVSFTVGSQPFVPVAAGVFAPIRDRKPGNPYSNFQAVFTFKALGAGVEHPVRVDAGAGFTPYFLRVTSLPASVPAKLQGSFKILLASCYCCETDAVDVGRFIQRLPVKPDMALFAGDQVYLDAPALESMPQTEDALRQAISRKYRRNWLSEMTGGIGLQQGLGKAPAFCLPDDHEFWNNYPWSQFWKNGTQTAPTPAGGVNLWADAAREMYADYQQGGTVAQTSLRLDIEPLCMLFLDTRSQRMADFNHPQGLMPIDAENAFKLWANDLIASQGKGQPRIGVLATGQTLSAQPAFMDKLGDAELANYGVQYKMMIDTLDRLGQHGIQVVFLTGDVHWSRVMQASNMKTSRTCLTEVVCSPTSLVPTPVVDQLAKAGDFLHGIFGDRQQWPLHSDPEKAPAFFGNKAFRPDEPTRPQGWRGNHVALVEFSRSGFGVELKVTYYPITAPPTPASSAGPFTLLNA</sequence>
<dbReference type="Proteomes" id="UP000765224">
    <property type="component" value="Unassembled WGS sequence"/>
</dbReference>
<dbReference type="RefSeq" id="WP_217892572.1">
    <property type="nucleotide sequence ID" value="NZ_JAHSTS010000002.1"/>
</dbReference>
<dbReference type="Pfam" id="PF09423">
    <property type="entry name" value="PhoD"/>
    <property type="match status" value="1"/>
</dbReference>
<organism evidence="2 3">
    <name type="scientific">Pseudomonas ekonensis</name>
    <dbReference type="NCBI Taxonomy" id="2842353"/>
    <lineage>
        <taxon>Bacteria</taxon>
        <taxon>Pseudomonadati</taxon>
        <taxon>Pseudomonadota</taxon>
        <taxon>Gammaproteobacteria</taxon>
        <taxon>Pseudomonadales</taxon>
        <taxon>Pseudomonadaceae</taxon>
        <taxon>Pseudomonas</taxon>
    </lineage>
</organism>
<dbReference type="PANTHER" id="PTHR43606:SF2">
    <property type="entry name" value="ALKALINE PHOSPHATASE FAMILY PROTEIN (AFU_ORTHOLOGUE AFUA_5G03860)"/>
    <property type="match status" value="1"/>
</dbReference>
<feature type="domain" description="PhoD-like phosphatase metallophosphatase" evidence="1">
    <location>
        <begin position="132"/>
        <end position="272"/>
    </location>
</feature>
<proteinExistence type="predicted"/>